<proteinExistence type="predicted"/>
<dbReference type="Gene3D" id="3.90.1150.140">
    <property type="match status" value="1"/>
</dbReference>
<dbReference type="PANTHER" id="PTHR42915:SF1">
    <property type="entry name" value="PEPTIDOGLYCAN BETA-N-ACETYLMURAMIDASE NAMZ"/>
    <property type="match status" value="1"/>
</dbReference>
<protein>
    <recommendedName>
        <fullName evidence="5">DUF1343 domain-containing protein</fullName>
    </recommendedName>
</protein>
<dbReference type="PIRSF" id="PIRSF016719">
    <property type="entry name" value="UCP016719"/>
    <property type="match status" value="1"/>
</dbReference>
<sequence>MQIIKYNAKNNKISVFDIKIKSIFVATNVLLNNSTIMKKLPLFILLLCSALLCQAQKDRVILGDEQTSEYFPLLKDKRIAIFSNHTGMIGDKHLLDILLENKLNAVAIFSPEHGFRGNADAGEHVSSSVDPKTGVPILSLYDGKLGKPSAASMRKFDILIVDIQDVGLRFYTYYASMCRLMDACAEYNKKVLILDRPNPNGHYVDGPILDMKHKSGVGWLPIPIVHGMTLGELALMVNGEGWLPGARKCDLAVIKCKNYTHQTKYRLPIPPSPNLPDMKSIYLYPSTCFFEATPVSLGRGTSLPFQVYGHPNMTGYSYSFTPRSIPGAKNPPQLNKLCHGVNLSNMSDEEIWKRGVDLSYVIDAYRNLNLDDHFFRSFFELLVGRDYVRKMIKEGKSADEIKAMWKDDVEKFKEQRKPYLLYDEN</sequence>
<dbReference type="PANTHER" id="PTHR42915">
    <property type="entry name" value="HYPOTHETICAL 460 KDA PROTEIN IN FEUA-SIGW INTERGENIC REGION [PRECURSOR]"/>
    <property type="match status" value="1"/>
</dbReference>
<dbReference type="eggNOG" id="COG3876">
    <property type="taxonomic scope" value="Bacteria"/>
</dbReference>
<reference evidence="3 4" key="1">
    <citation type="submission" date="2012-09" db="EMBL/GenBank/DDBJ databases">
        <title>The Genome Sequence of Bacteroides oleiciplenus YIT 12058.</title>
        <authorList>
            <consortium name="The Broad Institute Genome Sequencing Platform"/>
            <person name="Earl A."/>
            <person name="Ward D."/>
            <person name="Feldgarden M."/>
            <person name="Gevers D."/>
            <person name="Morotomi M."/>
            <person name="Walker B."/>
            <person name="Young S.K."/>
            <person name="Zeng Q."/>
            <person name="Gargeya S."/>
            <person name="Fitzgerald M."/>
            <person name="Haas B."/>
            <person name="Abouelleil A."/>
            <person name="Alvarado L."/>
            <person name="Arachchi H.M."/>
            <person name="Berlin A.M."/>
            <person name="Chapman S.B."/>
            <person name="Goldberg J."/>
            <person name="Griggs A."/>
            <person name="Gujja S."/>
            <person name="Hansen M."/>
            <person name="Howarth C."/>
            <person name="Imamovic A."/>
            <person name="Larimer J."/>
            <person name="McCowen C."/>
            <person name="Montmayeur A."/>
            <person name="Murphy C."/>
            <person name="Neiman D."/>
            <person name="Pearson M."/>
            <person name="Priest M."/>
            <person name="Roberts A."/>
            <person name="Saif S."/>
            <person name="Shea T."/>
            <person name="Sisk P."/>
            <person name="Sykes S."/>
            <person name="Wortman J."/>
            <person name="Nusbaum C."/>
            <person name="Birren B."/>
        </authorList>
    </citation>
    <scope>NUCLEOTIDE SEQUENCE [LARGE SCALE GENOMIC DNA]</scope>
    <source>
        <strain evidence="3 4">YIT 12058</strain>
    </source>
</reference>
<dbReference type="PATRIC" id="fig|742727.4.peg.2016"/>
<feature type="domain" description="Peptidoglycan beta-N-acetylmuramidase NamZ N-terminal" evidence="1">
    <location>
        <begin position="79"/>
        <end position="278"/>
    </location>
</feature>
<dbReference type="InterPro" id="IPR048502">
    <property type="entry name" value="NamZ_N"/>
</dbReference>
<accession>K9E1C9</accession>
<evidence type="ECO:0000313" key="3">
    <source>
        <dbReference type="EMBL" id="EKU90568.1"/>
    </source>
</evidence>
<dbReference type="Gene3D" id="3.40.50.12170">
    <property type="entry name" value="Uncharacterised protein PF07075, DUF1343"/>
    <property type="match status" value="1"/>
</dbReference>
<dbReference type="InterPro" id="IPR048503">
    <property type="entry name" value="NamZ_C"/>
</dbReference>
<dbReference type="Proteomes" id="UP000009872">
    <property type="component" value="Unassembled WGS sequence"/>
</dbReference>
<dbReference type="InterPro" id="IPR008302">
    <property type="entry name" value="NamZ"/>
</dbReference>
<keyword evidence="4" id="KW-1185">Reference proteome</keyword>
<evidence type="ECO:0008006" key="5">
    <source>
        <dbReference type="Google" id="ProtNLM"/>
    </source>
</evidence>
<dbReference type="GO" id="GO:0033922">
    <property type="term" value="F:peptidoglycan beta-N-acetylmuramidase activity"/>
    <property type="evidence" value="ECO:0007669"/>
    <property type="project" value="InterPro"/>
</dbReference>
<organism evidence="3 4">
    <name type="scientific">Bacteroides oleiciplenus YIT 12058</name>
    <dbReference type="NCBI Taxonomy" id="742727"/>
    <lineage>
        <taxon>Bacteria</taxon>
        <taxon>Pseudomonadati</taxon>
        <taxon>Bacteroidota</taxon>
        <taxon>Bacteroidia</taxon>
        <taxon>Bacteroidales</taxon>
        <taxon>Bacteroidaceae</taxon>
        <taxon>Bacteroides</taxon>
    </lineage>
</organism>
<dbReference type="STRING" id="742727.HMPREF9447_01986"/>
<evidence type="ECO:0000259" key="2">
    <source>
        <dbReference type="Pfam" id="PF20732"/>
    </source>
</evidence>
<dbReference type="EMBL" id="ADLF01000009">
    <property type="protein sequence ID" value="EKU90568.1"/>
    <property type="molecule type" value="Genomic_DNA"/>
</dbReference>
<feature type="domain" description="Peptidoglycan beta-N-acetylmuramidase NamZ C-terminal" evidence="2">
    <location>
        <begin position="282"/>
        <end position="422"/>
    </location>
</feature>
<evidence type="ECO:0000313" key="4">
    <source>
        <dbReference type="Proteomes" id="UP000009872"/>
    </source>
</evidence>
<dbReference type="HOGENOM" id="CLU_033227_0_0_10"/>
<name>K9E1C9_9BACE</name>
<comment type="caution">
    <text evidence="3">The sequence shown here is derived from an EMBL/GenBank/DDBJ whole genome shotgun (WGS) entry which is preliminary data.</text>
</comment>
<evidence type="ECO:0000259" key="1">
    <source>
        <dbReference type="Pfam" id="PF07075"/>
    </source>
</evidence>
<dbReference type="AlphaFoldDB" id="K9E1C9"/>
<dbReference type="Pfam" id="PF07075">
    <property type="entry name" value="NamZ_N"/>
    <property type="match status" value="1"/>
</dbReference>
<gene>
    <name evidence="3" type="ORF">HMPREF9447_01986</name>
</gene>
<dbReference type="Pfam" id="PF20732">
    <property type="entry name" value="NamZ_C"/>
    <property type="match status" value="1"/>
</dbReference>